<keyword evidence="1" id="KW-0805">Transcription regulation</keyword>
<dbReference type="PANTHER" id="PTHR33204:SF18">
    <property type="entry name" value="TRANSCRIPTIONAL REGULATORY PROTEIN"/>
    <property type="match status" value="1"/>
</dbReference>
<proteinExistence type="predicted"/>
<evidence type="ECO:0000256" key="3">
    <source>
        <dbReference type="ARBA" id="ARBA00023163"/>
    </source>
</evidence>
<organism evidence="5 6">
    <name type="scientific">Flavobacterium calami</name>
    <dbReference type="NCBI Taxonomy" id="3139144"/>
    <lineage>
        <taxon>Bacteria</taxon>
        <taxon>Pseudomonadati</taxon>
        <taxon>Bacteroidota</taxon>
        <taxon>Flavobacteriia</taxon>
        <taxon>Flavobacteriales</taxon>
        <taxon>Flavobacteriaceae</taxon>
        <taxon>Flavobacterium</taxon>
    </lineage>
</organism>
<evidence type="ECO:0000313" key="6">
    <source>
        <dbReference type="Proteomes" id="UP001485226"/>
    </source>
</evidence>
<dbReference type="InterPro" id="IPR036388">
    <property type="entry name" value="WH-like_DNA-bd_sf"/>
</dbReference>
<evidence type="ECO:0000259" key="4">
    <source>
        <dbReference type="PROSITE" id="PS51118"/>
    </source>
</evidence>
<gene>
    <name evidence="5" type="ORF">AAEO57_12120</name>
</gene>
<protein>
    <submittedName>
        <fullName evidence="5">Helix-turn-helix domain-containing protein</fullName>
    </submittedName>
</protein>
<dbReference type="PANTHER" id="PTHR33204">
    <property type="entry name" value="TRANSCRIPTIONAL REGULATOR, MARR FAMILY"/>
    <property type="match status" value="1"/>
</dbReference>
<accession>A0ABU9IQ67</accession>
<evidence type="ECO:0000256" key="2">
    <source>
        <dbReference type="ARBA" id="ARBA00023125"/>
    </source>
</evidence>
<keyword evidence="3" id="KW-0804">Transcription</keyword>
<keyword evidence="2" id="KW-0238">DNA-binding</keyword>
<dbReference type="EMBL" id="JBBYHS010000011">
    <property type="protein sequence ID" value="MEL1254526.1"/>
    <property type="molecule type" value="Genomic_DNA"/>
</dbReference>
<comment type="caution">
    <text evidence="5">The sequence shown here is derived from an EMBL/GenBank/DDBJ whole genome shotgun (WGS) entry which is preliminary data.</text>
</comment>
<dbReference type="PROSITE" id="PS51118">
    <property type="entry name" value="HTH_HXLR"/>
    <property type="match status" value="1"/>
</dbReference>
<dbReference type="Pfam" id="PF01638">
    <property type="entry name" value="HxlR"/>
    <property type="match status" value="1"/>
</dbReference>
<dbReference type="InterPro" id="IPR002577">
    <property type="entry name" value="HTH_HxlR"/>
</dbReference>
<name>A0ABU9IQ67_9FLAO</name>
<dbReference type="InterPro" id="IPR036390">
    <property type="entry name" value="WH_DNA-bd_sf"/>
</dbReference>
<dbReference type="RefSeq" id="WP_341692922.1">
    <property type="nucleotide sequence ID" value="NZ_JBBYHS010000011.1"/>
</dbReference>
<reference evidence="5 6" key="1">
    <citation type="submission" date="2024-04" db="EMBL/GenBank/DDBJ databases">
        <title>Flavobacterium sp. DGU38 16S ribosomal RNA gene Genome sequencing and assembly.</title>
        <authorList>
            <person name="Park S."/>
        </authorList>
    </citation>
    <scope>NUCLEOTIDE SEQUENCE [LARGE SCALE GENOMIC DNA]</scope>
    <source>
        <strain evidence="5 6">DGU38</strain>
    </source>
</reference>
<evidence type="ECO:0000313" key="5">
    <source>
        <dbReference type="EMBL" id="MEL1254526.1"/>
    </source>
</evidence>
<sequence>MTTNKDENVPNEIRVERILKCKTEVQPIMDAIYVITGKWRVPITIALMEGNRRFSEIMKEIPKITSKVLAQQLKEMELNGFVEKKIYSDTIIRTEYQLTEYSWSVKPVILALRDFGIKHRETLRLEKQVNK</sequence>
<dbReference type="Proteomes" id="UP001485226">
    <property type="component" value="Unassembled WGS sequence"/>
</dbReference>
<dbReference type="Gene3D" id="1.10.10.10">
    <property type="entry name" value="Winged helix-like DNA-binding domain superfamily/Winged helix DNA-binding domain"/>
    <property type="match status" value="1"/>
</dbReference>
<keyword evidence="6" id="KW-1185">Reference proteome</keyword>
<evidence type="ECO:0000256" key="1">
    <source>
        <dbReference type="ARBA" id="ARBA00023015"/>
    </source>
</evidence>
<feature type="domain" description="HTH hxlR-type" evidence="4">
    <location>
        <begin position="21"/>
        <end position="124"/>
    </location>
</feature>
<dbReference type="SUPFAM" id="SSF46785">
    <property type="entry name" value="Winged helix' DNA-binding domain"/>
    <property type="match status" value="1"/>
</dbReference>